<proteinExistence type="inferred from homology"/>
<keyword evidence="6 8" id="KW-1133">Transmembrane helix</keyword>
<keyword evidence="7 8" id="KW-0472">Membrane</keyword>
<evidence type="ECO:0000256" key="8">
    <source>
        <dbReference type="SAM" id="Phobius"/>
    </source>
</evidence>
<feature type="transmembrane region" description="Helical" evidence="8">
    <location>
        <begin position="229"/>
        <end position="257"/>
    </location>
</feature>
<dbReference type="InterPro" id="IPR002549">
    <property type="entry name" value="AI-2E-like"/>
</dbReference>
<dbReference type="PANTHER" id="PTHR21716">
    <property type="entry name" value="TRANSMEMBRANE PROTEIN"/>
    <property type="match status" value="1"/>
</dbReference>
<name>A0A554RX05_9ACTN</name>
<dbReference type="Pfam" id="PF01594">
    <property type="entry name" value="AI-2E_transport"/>
    <property type="match status" value="1"/>
</dbReference>
<feature type="transmembrane region" description="Helical" evidence="8">
    <location>
        <begin position="38"/>
        <end position="60"/>
    </location>
</feature>
<evidence type="ECO:0000256" key="1">
    <source>
        <dbReference type="ARBA" id="ARBA00004651"/>
    </source>
</evidence>
<sequence>MAPRYSAASGFRRRLRHVSAEDAPAGGRRYEVPLGVEIATAWSWRLIVIGAGVLALAWVMGFFSEVTIPIAVGLLLTALSIGTVDALTRRKVPRILATFIVVIGMMLALSGLVTLVGTQLSSQFNEMRDSVVEGISQVQDWAKNGPLNLSDAQLSQWIERLQSAIASSDSSVINQATEVGTRVTHFVAGFFIAIFAAFFFLYDGARIWNWVVQFFPRASRSKVRSSGRAAWGSLTAFVRATVLVALADAIGIALVAVVLQVPLALAIGVLVFLGAFVPIVGALVSGLVAVLVALVAHGPVTALLMLGGVIAVQQIESHVLQPFLMGHIVAIHPLAIILVIASGIVVAGIVGALLAVPFAACANSVVRHLAEGEPPTTDGLLGDEAQPT</sequence>
<evidence type="ECO:0000313" key="10">
    <source>
        <dbReference type="Proteomes" id="UP000316988"/>
    </source>
</evidence>
<evidence type="ECO:0000256" key="4">
    <source>
        <dbReference type="ARBA" id="ARBA00022475"/>
    </source>
</evidence>
<protein>
    <submittedName>
        <fullName evidence="9">AI-2E family transporter</fullName>
    </submittedName>
</protein>
<dbReference type="GO" id="GO:0055085">
    <property type="term" value="P:transmembrane transport"/>
    <property type="evidence" value="ECO:0007669"/>
    <property type="project" value="TreeGrafter"/>
</dbReference>
<keyword evidence="4" id="KW-1003">Cell membrane</keyword>
<feature type="transmembrane region" description="Helical" evidence="8">
    <location>
        <begin position="335"/>
        <end position="360"/>
    </location>
</feature>
<feature type="transmembrane region" description="Helical" evidence="8">
    <location>
        <begin position="186"/>
        <end position="208"/>
    </location>
</feature>
<accession>A0A554RX05</accession>
<evidence type="ECO:0000256" key="7">
    <source>
        <dbReference type="ARBA" id="ARBA00023136"/>
    </source>
</evidence>
<feature type="transmembrane region" description="Helical" evidence="8">
    <location>
        <begin position="95"/>
        <end position="117"/>
    </location>
</feature>
<dbReference type="GO" id="GO:0005886">
    <property type="term" value="C:plasma membrane"/>
    <property type="evidence" value="ECO:0007669"/>
    <property type="project" value="UniProtKB-SubCell"/>
</dbReference>
<keyword evidence="5 8" id="KW-0812">Transmembrane</keyword>
<reference evidence="9 10" key="1">
    <citation type="submission" date="2019-07" db="EMBL/GenBank/DDBJ databases">
        <authorList>
            <person name="Zhao L.H."/>
        </authorList>
    </citation>
    <scope>NUCLEOTIDE SEQUENCE [LARGE SCALE GENOMIC DNA]</scope>
    <source>
        <strain evidence="9 10">Co35</strain>
    </source>
</reference>
<evidence type="ECO:0000256" key="5">
    <source>
        <dbReference type="ARBA" id="ARBA00022692"/>
    </source>
</evidence>
<dbReference type="PANTHER" id="PTHR21716:SF53">
    <property type="entry name" value="PERMEASE PERM-RELATED"/>
    <property type="match status" value="1"/>
</dbReference>
<comment type="subcellular location">
    <subcellularLocation>
        <location evidence="1">Cell membrane</location>
        <topology evidence="1">Multi-pass membrane protein</topology>
    </subcellularLocation>
</comment>
<gene>
    <name evidence="9" type="ORF">FNM00_14075</name>
</gene>
<evidence type="ECO:0000256" key="2">
    <source>
        <dbReference type="ARBA" id="ARBA00009773"/>
    </source>
</evidence>
<comment type="caution">
    <text evidence="9">The sequence shown here is derived from an EMBL/GenBank/DDBJ whole genome shotgun (WGS) entry which is preliminary data.</text>
</comment>
<keyword evidence="10" id="KW-1185">Reference proteome</keyword>
<feature type="transmembrane region" description="Helical" evidence="8">
    <location>
        <begin position="263"/>
        <end position="284"/>
    </location>
</feature>
<evidence type="ECO:0000313" key="9">
    <source>
        <dbReference type="EMBL" id="TSD58617.1"/>
    </source>
</evidence>
<organism evidence="9 10">
    <name type="scientific">Aeromicrobium piscarium</name>
    <dbReference type="NCBI Taxonomy" id="2590901"/>
    <lineage>
        <taxon>Bacteria</taxon>
        <taxon>Bacillati</taxon>
        <taxon>Actinomycetota</taxon>
        <taxon>Actinomycetes</taxon>
        <taxon>Propionibacteriales</taxon>
        <taxon>Nocardioidaceae</taxon>
        <taxon>Aeromicrobium</taxon>
    </lineage>
</organism>
<comment type="similarity">
    <text evidence="2">Belongs to the autoinducer-2 exporter (AI-2E) (TC 2.A.86) family.</text>
</comment>
<dbReference type="EMBL" id="VLNT01000013">
    <property type="protein sequence ID" value="TSD58617.1"/>
    <property type="molecule type" value="Genomic_DNA"/>
</dbReference>
<dbReference type="Proteomes" id="UP000316988">
    <property type="component" value="Unassembled WGS sequence"/>
</dbReference>
<dbReference type="OrthoDB" id="9784366at2"/>
<keyword evidence="3" id="KW-0813">Transport</keyword>
<feature type="transmembrane region" description="Helical" evidence="8">
    <location>
        <begin position="291"/>
        <end position="315"/>
    </location>
</feature>
<evidence type="ECO:0000256" key="6">
    <source>
        <dbReference type="ARBA" id="ARBA00022989"/>
    </source>
</evidence>
<dbReference type="AlphaFoldDB" id="A0A554RX05"/>
<evidence type="ECO:0000256" key="3">
    <source>
        <dbReference type="ARBA" id="ARBA00022448"/>
    </source>
</evidence>
<feature type="transmembrane region" description="Helical" evidence="8">
    <location>
        <begin position="66"/>
        <end position="88"/>
    </location>
</feature>